<name>A0A3G7TU47_9PSED</name>
<dbReference type="EMBL" id="CP027753">
    <property type="protein sequence ID" value="AZE50431.1"/>
    <property type="molecule type" value="Genomic_DNA"/>
</dbReference>
<dbReference type="RefSeq" id="WP_124321839.1">
    <property type="nucleotide sequence ID" value="NZ_CP027753.1"/>
</dbReference>
<gene>
    <name evidence="1" type="ORF">C4K04_4776</name>
</gene>
<dbReference type="GO" id="GO:0003677">
    <property type="term" value="F:DNA binding"/>
    <property type="evidence" value="ECO:0007669"/>
    <property type="project" value="InterPro"/>
</dbReference>
<proteinExistence type="predicted"/>
<evidence type="ECO:0008006" key="3">
    <source>
        <dbReference type="Google" id="ProtNLM"/>
    </source>
</evidence>
<dbReference type="SUPFAM" id="SSF56349">
    <property type="entry name" value="DNA breaking-rejoining enzymes"/>
    <property type="match status" value="1"/>
</dbReference>
<dbReference type="InterPro" id="IPR011010">
    <property type="entry name" value="DNA_brk_join_enz"/>
</dbReference>
<organism evidence="1 2">
    <name type="scientific">Pseudomonas chlororaphis</name>
    <dbReference type="NCBI Taxonomy" id="587753"/>
    <lineage>
        <taxon>Bacteria</taxon>
        <taxon>Pseudomonadati</taxon>
        <taxon>Pseudomonadota</taxon>
        <taxon>Gammaproteobacteria</taxon>
        <taxon>Pseudomonadales</taxon>
        <taxon>Pseudomonadaceae</taxon>
        <taxon>Pseudomonas</taxon>
    </lineage>
</organism>
<accession>A0A3G7TU47</accession>
<protein>
    <recommendedName>
        <fullName evidence="3">Integrase</fullName>
    </recommendedName>
</protein>
<dbReference type="Proteomes" id="UP000268048">
    <property type="component" value="Chromosome"/>
</dbReference>
<reference evidence="1 2" key="1">
    <citation type="submission" date="2018-03" db="EMBL/GenBank/DDBJ databases">
        <title>Diversity of phytobeneficial traits revealed by whole-genome analysis of worldwide-isolated phenazine-producing Pseudomonas spp.</title>
        <authorList>
            <person name="Biessy A."/>
            <person name="Novinscak A."/>
            <person name="Blom J."/>
            <person name="Leger G."/>
            <person name="Thomashow L.S."/>
            <person name="Cazorla F.M."/>
            <person name="Josic D."/>
            <person name="Filion M."/>
        </authorList>
    </citation>
    <scope>NUCLEOTIDE SEQUENCE [LARGE SCALE GENOMIC DNA]</scope>
    <source>
        <strain evidence="1 2">B25</strain>
    </source>
</reference>
<evidence type="ECO:0000313" key="2">
    <source>
        <dbReference type="Proteomes" id="UP000268048"/>
    </source>
</evidence>
<dbReference type="AlphaFoldDB" id="A0A3G7TU47"/>
<evidence type="ECO:0000313" key="1">
    <source>
        <dbReference type="EMBL" id="AZE50431.1"/>
    </source>
</evidence>
<sequence>MSLRTHNKDHLQNYTGDYAVAPLKLDLPAPEDPLQFWIQHPTQNLLIDLTAFAEGQTVVPRTGRWGGPFSGRPQLIRQLAPAIKVATIGLSPVSAKNSMRILRTWWRLLDGVENAAGLAGQLVVRVEDVRQLTRLHCEYAHQTKMHDDSFTWFLGIANVILRAHGSPTLHWDTPKNPQPKRHLPPEDQIAVLRVALKQTWESVRKRWALSDRVRTEGFIPQSVEEEDLLKHWEYFSEKQHLYGIALPTADQLRGGLPEKRFARFSGLTLVALRATAFPTLWEADTAFHMCLANSGWNPAVLFALDGRFEELFLRDHPQDKDRYILVGTKARAGGKEQIVDGLWKTPWGPGPIVRTWLERVKPLREQLQTRLVFEKERFNQMRQDGASSDVLSRQHNAVLHLEKGCRSVWLYAGRGGRIEWLREEKCNVHHLNGKVVSYLFALIHLINVERAERGEAPISLVTASDFRDIFALYVWRQSGGNILAVMRLLNHSQLRTTQGYVDNNILNAERDQQTRTFLDHLFAELGQGRLDITILAHLQRHGAVTPEMEKRLQDFRTMERSRLGVACQDPFNPPPAIQPDTDGSRRCGAQRCLLCRQNALILPESLAGIAMRVEELMAIQKSVSVESWLTSDFPKELSNGLDALALFPVDNVHEARVHWAEKIVSGAHRVPGLRLATIQSEDL</sequence>